<evidence type="ECO:0000256" key="1">
    <source>
        <dbReference type="SAM" id="Phobius"/>
    </source>
</evidence>
<feature type="transmembrane region" description="Helical" evidence="1">
    <location>
        <begin position="49"/>
        <end position="77"/>
    </location>
</feature>
<dbReference type="Proteomes" id="UP000632454">
    <property type="component" value="Unassembled WGS sequence"/>
</dbReference>
<feature type="transmembrane region" description="Helical" evidence="1">
    <location>
        <begin position="6"/>
        <end position="28"/>
    </location>
</feature>
<proteinExistence type="predicted"/>
<reference evidence="3" key="1">
    <citation type="journal article" date="2019" name="Int. J. Syst. Evol. Microbiol.">
        <title>The Global Catalogue of Microorganisms (GCM) 10K type strain sequencing project: providing services to taxonomists for standard genome sequencing and annotation.</title>
        <authorList>
            <consortium name="The Broad Institute Genomics Platform"/>
            <consortium name="The Broad Institute Genome Sequencing Center for Infectious Disease"/>
            <person name="Wu L."/>
            <person name="Ma J."/>
        </authorList>
    </citation>
    <scope>NUCLEOTIDE SEQUENCE [LARGE SCALE GENOMIC DNA]</scope>
    <source>
        <strain evidence="3">CCM 7855</strain>
    </source>
</reference>
<name>A0ABQ1UDV1_9NOCA</name>
<evidence type="ECO:0008006" key="4">
    <source>
        <dbReference type="Google" id="ProtNLM"/>
    </source>
</evidence>
<comment type="caution">
    <text evidence="2">The sequence shown here is derived from an EMBL/GenBank/DDBJ whole genome shotgun (WGS) entry which is preliminary data.</text>
</comment>
<dbReference type="EMBL" id="BMCS01000001">
    <property type="protein sequence ID" value="GGF16751.1"/>
    <property type="molecule type" value="Genomic_DNA"/>
</dbReference>
<organism evidence="2 3">
    <name type="scientific">Williamsia phyllosphaerae</name>
    <dbReference type="NCBI Taxonomy" id="885042"/>
    <lineage>
        <taxon>Bacteria</taxon>
        <taxon>Bacillati</taxon>
        <taxon>Actinomycetota</taxon>
        <taxon>Actinomycetes</taxon>
        <taxon>Mycobacteriales</taxon>
        <taxon>Nocardiaceae</taxon>
        <taxon>Williamsia</taxon>
    </lineage>
</organism>
<dbReference type="RefSeq" id="WP_188487620.1">
    <property type="nucleotide sequence ID" value="NZ_BMCS01000001.1"/>
</dbReference>
<keyword evidence="1" id="KW-0812">Transmembrane</keyword>
<keyword evidence="3" id="KW-1185">Reference proteome</keyword>
<protein>
    <recommendedName>
        <fullName evidence="4">SdpI/YhfL protein family protein</fullName>
    </recommendedName>
</protein>
<evidence type="ECO:0000313" key="2">
    <source>
        <dbReference type="EMBL" id="GGF16751.1"/>
    </source>
</evidence>
<feature type="transmembrane region" description="Helical" evidence="1">
    <location>
        <begin position="83"/>
        <end position="102"/>
    </location>
</feature>
<dbReference type="InterPro" id="IPR025962">
    <property type="entry name" value="SdpI/YhfL"/>
</dbReference>
<dbReference type="Pfam" id="PF13630">
    <property type="entry name" value="SdpI"/>
    <property type="match status" value="1"/>
</dbReference>
<sequence>MNSVAVGISVADFVLAVAFGVTGVLGLMRRLPRNRFVGIRTPVTLRSDETFAVAHVVAGPGLVGGAVILALAGVIGIGSAGGVGLAFALVGLVAALVILGAASSFGLRAAARVPDWDQSDSCGTGGGCGSCALSGACAAPGASSTSVS</sequence>
<keyword evidence="1" id="KW-0472">Membrane</keyword>
<keyword evidence="1" id="KW-1133">Transmembrane helix</keyword>
<accession>A0ABQ1UDV1</accession>
<gene>
    <name evidence="2" type="ORF">GCM10007298_10990</name>
</gene>
<evidence type="ECO:0000313" key="3">
    <source>
        <dbReference type="Proteomes" id="UP000632454"/>
    </source>
</evidence>